<protein>
    <submittedName>
        <fullName evidence="5">Calcium-binding protein</fullName>
    </submittedName>
</protein>
<reference evidence="5 6" key="1">
    <citation type="submission" date="2019-05" db="EMBL/GenBank/DDBJ databases">
        <title>Marivita sp. nov. isolated from sea sediment.</title>
        <authorList>
            <person name="Kim W."/>
        </authorList>
    </citation>
    <scope>NUCLEOTIDE SEQUENCE [LARGE SCALE GENOMIC DNA]</scope>
    <source>
        <strain evidence="5 6">CAU 1492</strain>
    </source>
</reference>
<gene>
    <name evidence="5" type="ORF">FGK64_00340</name>
</gene>
<name>A0ABY2XBY7_9RHOB</name>
<evidence type="ECO:0000256" key="4">
    <source>
        <dbReference type="SAM" id="Phobius"/>
    </source>
</evidence>
<dbReference type="Pfam" id="PF00353">
    <property type="entry name" value="HemolysinCabind"/>
    <property type="match status" value="5"/>
</dbReference>
<evidence type="ECO:0000313" key="5">
    <source>
        <dbReference type="EMBL" id="TMV14474.1"/>
    </source>
</evidence>
<organism evidence="5 6">
    <name type="scientific">Arenibacterium halophilum</name>
    <dbReference type="NCBI Taxonomy" id="2583821"/>
    <lineage>
        <taxon>Bacteria</taxon>
        <taxon>Pseudomonadati</taxon>
        <taxon>Pseudomonadota</taxon>
        <taxon>Alphaproteobacteria</taxon>
        <taxon>Rhodobacterales</taxon>
        <taxon>Paracoccaceae</taxon>
        <taxon>Arenibacterium</taxon>
    </lineage>
</organism>
<evidence type="ECO:0000256" key="2">
    <source>
        <dbReference type="ARBA" id="ARBA00022525"/>
    </source>
</evidence>
<evidence type="ECO:0000313" key="6">
    <source>
        <dbReference type="Proteomes" id="UP001191082"/>
    </source>
</evidence>
<dbReference type="PANTHER" id="PTHR38340">
    <property type="entry name" value="S-LAYER PROTEIN"/>
    <property type="match status" value="1"/>
</dbReference>
<evidence type="ECO:0000256" key="1">
    <source>
        <dbReference type="ARBA" id="ARBA00004613"/>
    </source>
</evidence>
<keyword evidence="2" id="KW-0964">Secreted</keyword>
<evidence type="ECO:0000256" key="3">
    <source>
        <dbReference type="SAM" id="MobiDB-lite"/>
    </source>
</evidence>
<keyword evidence="6" id="KW-1185">Reference proteome</keyword>
<comment type="subcellular location">
    <subcellularLocation>
        <location evidence="1">Secreted</location>
    </subcellularLocation>
</comment>
<accession>A0ABY2XBY7</accession>
<dbReference type="PANTHER" id="PTHR38340:SF1">
    <property type="entry name" value="S-LAYER PROTEIN"/>
    <property type="match status" value="1"/>
</dbReference>
<feature type="compositionally biased region" description="Low complexity" evidence="3">
    <location>
        <begin position="69"/>
        <end position="80"/>
    </location>
</feature>
<feature type="region of interest" description="Disordered" evidence="3">
    <location>
        <begin position="114"/>
        <end position="141"/>
    </location>
</feature>
<dbReference type="PRINTS" id="PR00313">
    <property type="entry name" value="CABNDNGRPT"/>
</dbReference>
<keyword evidence="4" id="KW-0472">Membrane</keyword>
<dbReference type="SUPFAM" id="SSF51120">
    <property type="entry name" value="beta-Roll"/>
    <property type="match status" value="2"/>
</dbReference>
<feature type="region of interest" description="Disordered" evidence="3">
    <location>
        <begin position="35"/>
        <end position="80"/>
    </location>
</feature>
<dbReference type="Proteomes" id="UP001191082">
    <property type="component" value="Unassembled WGS sequence"/>
</dbReference>
<dbReference type="InterPro" id="IPR001343">
    <property type="entry name" value="Hemolysn_Ca-bd"/>
</dbReference>
<dbReference type="Gene3D" id="2.150.10.10">
    <property type="entry name" value="Serralysin-like metalloprotease, C-terminal"/>
    <property type="match status" value="4"/>
</dbReference>
<keyword evidence="4" id="KW-0812">Transmembrane</keyword>
<feature type="transmembrane region" description="Helical" evidence="4">
    <location>
        <begin position="12"/>
        <end position="30"/>
    </location>
</feature>
<dbReference type="InterPro" id="IPR050557">
    <property type="entry name" value="RTX_toxin/Mannuronan_C5-epim"/>
</dbReference>
<dbReference type="EMBL" id="VCPC01000001">
    <property type="protein sequence ID" value="TMV14474.1"/>
    <property type="molecule type" value="Genomic_DNA"/>
</dbReference>
<dbReference type="InterPro" id="IPR011049">
    <property type="entry name" value="Serralysin-like_metalloprot_C"/>
</dbReference>
<keyword evidence="4" id="KW-1133">Transmembrane helix</keyword>
<comment type="caution">
    <text evidence="5">The sequence shown here is derived from an EMBL/GenBank/DDBJ whole genome shotgun (WGS) entry which is preliminary data.</text>
</comment>
<sequence>MWQHLGGLMGELVILGMLGLAGCFALFQALDDDDDQAAGPKGIDESGTDGDDLLTGTEGNDTLRGGAGDDTLNGLGGNDTLSGGLQDDTINGGTGNDLIHGGYGEDLVLGGAGNDHVFGDEGDDVASGGAGNDVVSGGPGDDLVLGGDGDDLVRGSLQDDLVAGGNGSDTVLGGYGNDILTGSNAFTRDLTDDELADIRNDFAVGDGPTLPNGVDYELDTDDGAPDVLDGGEGDDILYGQSGDTLTGGAGEDDFILTGTPTAPVHITDYNVADDVIVYQYPNGGTEPTITVEAGVDGAANIVVDGRIVATLAGTDPNTVSVAALERAA</sequence>
<proteinExistence type="predicted"/>